<comment type="similarity">
    <text evidence="3">Belongs to the RBT5 family.</text>
</comment>
<dbReference type="STRING" id="1093900.A0A507B974"/>
<gene>
    <name evidence="12" type="ORF">E0L32_004046</name>
</gene>
<organism evidence="12 13">
    <name type="scientific">Thyridium curvatum</name>
    <dbReference type="NCBI Taxonomy" id="1093900"/>
    <lineage>
        <taxon>Eukaryota</taxon>
        <taxon>Fungi</taxon>
        <taxon>Dikarya</taxon>
        <taxon>Ascomycota</taxon>
        <taxon>Pezizomycotina</taxon>
        <taxon>Sordariomycetes</taxon>
        <taxon>Sordariomycetidae</taxon>
        <taxon>Thyridiales</taxon>
        <taxon>Thyridiaceae</taxon>
        <taxon>Thyridium</taxon>
    </lineage>
</organism>
<evidence type="ECO:0000256" key="4">
    <source>
        <dbReference type="ARBA" id="ARBA00022525"/>
    </source>
</evidence>
<evidence type="ECO:0000256" key="3">
    <source>
        <dbReference type="ARBA" id="ARBA00010031"/>
    </source>
</evidence>
<feature type="signal peptide" evidence="10">
    <location>
        <begin position="1"/>
        <end position="19"/>
    </location>
</feature>
<evidence type="ECO:0000256" key="2">
    <source>
        <dbReference type="ARBA" id="ARBA00004613"/>
    </source>
</evidence>
<keyword evidence="5" id="KW-0325">Glycoprotein</keyword>
<feature type="disulfide bond" evidence="9">
    <location>
        <begin position="46"/>
        <end position="53"/>
    </location>
</feature>
<reference evidence="12 13" key="1">
    <citation type="submission" date="2019-06" db="EMBL/GenBank/DDBJ databases">
        <title>Draft genome sequence of the filamentous fungus Phialemoniopsis curvata isolated from diesel fuel.</title>
        <authorList>
            <person name="Varaljay V.A."/>
            <person name="Lyon W.J."/>
            <person name="Crouch A.L."/>
            <person name="Drake C.E."/>
            <person name="Hollomon J.M."/>
            <person name="Nadeau L.J."/>
            <person name="Nunn H.S."/>
            <person name="Stevenson B.S."/>
            <person name="Bojanowski C.L."/>
            <person name="Crookes-Goodson W.J."/>
        </authorList>
    </citation>
    <scope>NUCLEOTIDE SEQUENCE [LARGE SCALE GENOMIC DNA]</scope>
    <source>
        <strain evidence="12 13">D216</strain>
    </source>
</reference>
<comment type="caution">
    <text evidence="12">The sequence shown here is derived from an EMBL/GenBank/DDBJ whole genome shotgun (WGS) entry which is preliminary data.</text>
</comment>
<dbReference type="Pfam" id="PF05730">
    <property type="entry name" value="CFEM"/>
    <property type="match status" value="1"/>
</dbReference>
<evidence type="ECO:0000313" key="13">
    <source>
        <dbReference type="Proteomes" id="UP000319257"/>
    </source>
</evidence>
<evidence type="ECO:0000256" key="1">
    <source>
        <dbReference type="ARBA" id="ARBA00004589"/>
    </source>
</evidence>
<dbReference type="InterPro" id="IPR008427">
    <property type="entry name" value="Extracellular_membr_CFEM_dom"/>
</dbReference>
<dbReference type="GeneID" id="41971493"/>
<evidence type="ECO:0000256" key="8">
    <source>
        <dbReference type="ARBA" id="ARBA00023288"/>
    </source>
</evidence>
<dbReference type="InParanoid" id="A0A507B974"/>
<feature type="chain" id="PRO_5021493028" description="CFEM domain-containing protein" evidence="10">
    <location>
        <begin position="20"/>
        <end position="156"/>
    </location>
</feature>
<dbReference type="Proteomes" id="UP000319257">
    <property type="component" value="Unassembled WGS sequence"/>
</dbReference>
<protein>
    <recommendedName>
        <fullName evidence="11">CFEM domain-containing protein</fullName>
    </recommendedName>
</protein>
<sequence>MRFASVALPIFALLGAVRADDLAEIIDDFPACGLMCFSRAAEDNNCKNTDFKCVCEHQVKLALKMGLCMGDNCKHDSGYDSGKQVAKLCAEFADDPKADEVASATADLVSKVSSVSATAAAARETGGSNSPAPNAAPVDTGSYAMLGAAALAALAL</sequence>
<dbReference type="PROSITE" id="PS52012">
    <property type="entry name" value="CFEM"/>
    <property type="match status" value="1"/>
</dbReference>
<keyword evidence="4" id="KW-0964">Secreted</keyword>
<keyword evidence="5" id="KW-0472">Membrane</keyword>
<dbReference type="EMBL" id="SKBQ01000018">
    <property type="protein sequence ID" value="TPX16397.1"/>
    <property type="molecule type" value="Genomic_DNA"/>
</dbReference>
<evidence type="ECO:0000259" key="11">
    <source>
        <dbReference type="PROSITE" id="PS52012"/>
    </source>
</evidence>
<comment type="subcellular location">
    <subcellularLocation>
        <location evidence="1">Membrane</location>
        <topology evidence="1">Lipid-anchor</topology>
        <topology evidence="1">GPI-anchor</topology>
    </subcellularLocation>
    <subcellularLocation>
        <location evidence="2">Secreted</location>
    </subcellularLocation>
</comment>
<evidence type="ECO:0000256" key="7">
    <source>
        <dbReference type="ARBA" id="ARBA00023157"/>
    </source>
</evidence>
<keyword evidence="9" id="KW-0408">Iron</keyword>
<evidence type="ECO:0000256" key="6">
    <source>
        <dbReference type="ARBA" id="ARBA00022729"/>
    </source>
</evidence>
<keyword evidence="9" id="KW-0349">Heme</keyword>
<comment type="caution">
    <text evidence="9">Lacks conserved residue(s) required for the propagation of feature annotation.</text>
</comment>
<keyword evidence="5" id="KW-0336">GPI-anchor</keyword>
<dbReference type="GO" id="GO:0046872">
    <property type="term" value="F:metal ion binding"/>
    <property type="evidence" value="ECO:0007669"/>
    <property type="project" value="UniProtKB-UniRule"/>
</dbReference>
<name>A0A507B974_9PEZI</name>
<keyword evidence="8" id="KW-0449">Lipoprotein</keyword>
<evidence type="ECO:0000256" key="9">
    <source>
        <dbReference type="PROSITE-ProRule" id="PRU01356"/>
    </source>
</evidence>
<keyword evidence="9" id="KW-0479">Metal-binding</keyword>
<dbReference type="GO" id="GO:0098552">
    <property type="term" value="C:side of membrane"/>
    <property type="evidence" value="ECO:0007669"/>
    <property type="project" value="UniProtKB-KW"/>
</dbReference>
<evidence type="ECO:0000256" key="10">
    <source>
        <dbReference type="SAM" id="SignalP"/>
    </source>
</evidence>
<dbReference type="OrthoDB" id="3767534at2759"/>
<feature type="binding site" description="axial binding residue" evidence="9">
    <location>
        <position position="50"/>
    </location>
    <ligand>
        <name>heme</name>
        <dbReference type="ChEBI" id="CHEBI:30413"/>
    </ligand>
    <ligandPart>
        <name>Fe</name>
        <dbReference type="ChEBI" id="CHEBI:18248"/>
    </ligandPart>
</feature>
<dbReference type="AlphaFoldDB" id="A0A507B974"/>
<dbReference type="RefSeq" id="XP_030998108.1">
    <property type="nucleotide sequence ID" value="XM_031138413.1"/>
</dbReference>
<feature type="domain" description="CFEM" evidence="11">
    <location>
        <begin position="1"/>
        <end position="115"/>
    </location>
</feature>
<accession>A0A507B974</accession>
<keyword evidence="6 10" id="KW-0732">Signal</keyword>
<evidence type="ECO:0000313" key="12">
    <source>
        <dbReference type="EMBL" id="TPX16397.1"/>
    </source>
</evidence>
<dbReference type="GO" id="GO:0005576">
    <property type="term" value="C:extracellular region"/>
    <property type="evidence" value="ECO:0007669"/>
    <property type="project" value="UniProtKB-SubCell"/>
</dbReference>
<proteinExistence type="inferred from homology"/>
<dbReference type="SMART" id="SM00747">
    <property type="entry name" value="CFEM"/>
    <property type="match status" value="1"/>
</dbReference>
<keyword evidence="13" id="KW-1185">Reference proteome</keyword>
<keyword evidence="7 9" id="KW-1015">Disulfide bond</keyword>
<evidence type="ECO:0000256" key="5">
    <source>
        <dbReference type="ARBA" id="ARBA00022622"/>
    </source>
</evidence>